<protein>
    <submittedName>
        <fullName evidence="3">Nuclear transport factor 2 family protein</fullName>
    </submittedName>
</protein>
<keyword evidence="1" id="KW-0732">Signal</keyword>
<feature type="domain" description="SnoaL-like" evidence="2">
    <location>
        <begin position="31"/>
        <end position="140"/>
    </location>
</feature>
<dbReference type="Proteomes" id="UP001319180">
    <property type="component" value="Unassembled WGS sequence"/>
</dbReference>
<feature type="chain" id="PRO_5043018172" evidence="1">
    <location>
        <begin position="22"/>
        <end position="162"/>
    </location>
</feature>
<evidence type="ECO:0000256" key="1">
    <source>
        <dbReference type="SAM" id="SignalP"/>
    </source>
</evidence>
<dbReference type="RefSeq" id="WP_254088368.1">
    <property type="nucleotide sequence ID" value="NZ_JAHESC010000001.1"/>
</dbReference>
<evidence type="ECO:0000259" key="2">
    <source>
        <dbReference type="Pfam" id="PF13474"/>
    </source>
</evidence>
<sequence>MFRHAILFVLVVLHATPHLQAQQEHADIHLFLDQWHCAATEARADAFFGSMSENSIYIGTDASERWTKQEFIKFAKPYFDLGRAWDFTPYDRDVHVTPDGNYVWFSELLTTWMGVCRGSGMLHKTKTGWKIEQYHLSVTVPNALIKDFISLVQKSTLQRKQQ</sequence>
<accession>A0AAP2GBI6</accession>
<reference evidence="3 4" key="1">
    <citation type="submission" date="2021-05" db="EMBL/GenBank/DDBJ databases">
        <title>A Polyphasic approach of four new species of the genus Ohtaekwangia: Ohtaekwangia histidinii sp. nov., Ohtaekwangia cretensis sp. nov., Ohtaekwangia indiensis sp. nov., Ohtaekwangia reichenbachii sp. nov. from diverse environment.</title>
        <authorList>
            <person name="Octaviana S."/>
        </authorList>
    </citation>
    <scope>NUCLEOTIDE SEQUENCE [LARGE SCALE GENOMIC DNA]</scope>
    <source>
        <strain evidence="3 4">PWU37</strain>
    </source>
</reference>
<proteinExistence type="predicted"/>
<dbReference type="InterPro" id="IPR032710">
    <property type="entry name" value="NTF2-like_dom_sf"/>
</dbReference>
<evidence type="ECO:0000313" key="4">
    <source>
        <dbReference type="Proteomes" id="UP001319180"/>
    </source>
</evidence>
<name>A0AAP2GBI6_9BACT</name>
<dbReference type="SUPFAM" id="SSF54427">
    <property type="entry name" value="NTF2-like"/>
    <property type="match status" value="1"/>
</dbReference>
<evidence type="ECO:0000313" key="3">
    <source>
        <dbReference type="EMBL" id="MBT1685117.1"/>
    </source>
</evidence>
<dbReference type="AlphaFoldDB" id="A0AAP2GBI6"/>
<organism evidence="3 4">
    <name type="scientific">Dawidia soli</name>
    <dbReference type="NCBI Taxonomy" id="2782352"/>
    <lineage>
        <taxon>Bacteria</taxon>
        <taxon>Pseudomonadati</taxon>
        <taxon>Bacteroidota</taxon>
        <taxon>Cytophagia</taxon>
        <taxon>Cytophagales</taxon>
        <taxon>Chryseotaleaceae</taxon>
        <taxon>Dawidia</taxon>
    </lineage>
</organism>
<dbReference type="Pfam" id="PF13474">
    <property type="entry name" value="SnoaL_3"/>
    <property type="match status" value="1"/>
</dbReference>
<dbReference type="InterPro" id="IPR037401">
    <property type="entry name" value="SnoaL-like"/>
</dbReference>
<comment type="caution">
    <text evidence="3">The sequence shown here is derived from an EMBL/GenBank/DDBJ whole genome shotgun (WGS) entry which is preliminary data.</text>
</comment>
<dbReference type="EMBL" id="JAHESC010000001">
    <property type="protein sequence ID" value="MBT1685117.1"/>
    <property type="molecule type" value="Genomic_DNA"/>
</dbReference>
<keyword evidence="4" id="KW-1185">Reference proteome</keyword>
<dbReference type="Gene3D" id="3.10.450.50">
    <property type="match status" value="1"/>
</dbReference>
<gene>
    <name evidence="3" type="ORF">KK078_01040</name>
</gene>
<feature type="signal peptide" evidence="1">
    <location>
        <begin position="1"/>
        <end position="21"/>
    </location>
</feature>